<dbReference type="Pfam" id="PF13620">
    <property type="entry name" value="CarboxypepD_reg"/>
    <property type="match status" value="1"/>
</dbReference>
<evidence type="ECO:0000259" key="4">
    <source>
        <dbReference type="Pfam" id="PF07715"/>
    </source>
</evidence>
<reference evidence="5" key="1">
    <citation type="journal article" date="2022" name="Toxins">
        <title>Genomic Analysis of Sphingopyxis sp. USTB-05 for Biodegrading Cyanobacterial Hepatotoxins.</title>
        <authorList>
            <person name="Liu C."/>
            <person name="Xu Q."/>
            <person name="Zhao Z."/>
            <person name="Zhang H."/>
            <person name="Liu X."/>
            <person name="Yin C."/>
            <person name="Liu Y."/>
            <person name="Yan H."/>
        </authorList>
    </citation>
    <scope>NUCLEOTIDE SEQUENCE</scope>
    <source>
        <strain evidence="5">NBD5</strain>
    </source>
</reference>
<keyword evidence="6" id="KW-1185">Reference proteome</keyword>
<gene>
    <name evidence="5" type="ORF">LHA26_00455</name>
</gene>
<evidence type="ECO:0000313" key="6">
    <source>
        <dbReference type="Proteomes" id="UP001056937"/>
    </source>
</evidence>
<dbReference type="Gene3D" id="2.40.170.20">
    <property type="entry name" value="TonB-dependent receptor, beta-barrel domain"/>
    <property type="match status" value="1"/>
</dbReference>
<protein>
    <submittedName>
        <fullName evidence="5">TonB-dependent receptor</fullName>
    </submittedName>
</protein>
<feature type="domain" description="TonB-dependent receptor plug" evidence="4">
    <location>
        <begin position="117"/>
        <end position="197"/>
    </location>
</feature>
<organism evidence="5 6">
    <name type="scientific">Sphingomonas morindae</name>
    <dbReference type="NCBI Taxonomy" id="1541170"/>
    <lineage>
        <taxon>Bacteria</taxon>
        <taxon>Pseudomonadati</taxon>
        <taxon>Pseudomonadota</taxon>
        <taxon>Alphaproteobacteria</taxon>
        <taxon>Sphingomonadales</taxon>
        <taxon>Sphingomonadaceae</taxon>
        <taxon>Sphingomonas</taxon>
    </lineage>
</organism>
<keyword evidence="5" id="KW-0675">Receptor</keyword>
<dbReference type="RefSeq" id="WP_252166797.1">
    <property type="nucleotide sequence ID" value="NZ_CP084930.1"/>
</dbReference>
<accession>A0ABY4X7W4</accession>
<dbReference type="InterPro" id="IPR012910">
    <property type="entry name" value="Plug_dom"/>
</dbReference>
<evidence type="ECO:0000256" key="3">
    <source>
        <dbReference type="ARBA" id="ARBA00023237"/>
    </source>
</evidence>
<dbReference type="InterPro" id="IPR036942">
    <property type="entry name" value="Beta-barrel_TonB_sf"/>
</dbReference>
<dbReference type="SUPFAM" id="SSF56935">
    <property type="entry name" value="Porins"/>
    <property type="match status" value="1"/>
</dbReference>
<dbReference type="EMBL" id="CP084930">
    <property type="protein sequence ID" value="USI72986.1"/>
    <property type="molecule type" value="Genomic_DNA"/>
</dbReference>
<name>A0ABY4X7W4_9SPHN</name>
<dbReference type="Proteomes" id="UP001056937">
    <property type="component" value="Chromosome 1"/>
</dbReference>
<keyword evidence="3" id="KW-0998">Cell outer membrane</keyword>
<sequence length="954" mass="103680">MGPSGETIAGAEVRVRSEAQGFTRVTVTRSDGSYSINSLPPGRYTVTVTAPGFQPLQRAGVDLSSGQSANSFRLAALEGQGQAILVTAGRRQVLDFTSTATGAALEISDLSRRLPLGRSLTDAILLAPGTTPGDSAFGNLASVTGSSVSENQFYVNGLNITSFHKGLGSATVPYDFYQTVDVRNGGYSAEFGRATGGLTIATTKSGSNRWHAGSIFTIEPDFVNALAPNTYAADNDAYKSEHFEAYFYGSGPIIKDRLFFYAFANPRDVRSGGGSLAANSYYEGVGKVTFWGGKIDAIPLDGHRLEFTYFDTSGPGRSSSRRYDPNTNALGAITSRRTSDGIGRNFVGRYTAALSHWLSLSGAYGESKQGGTSMPTNLLPPVTDQRSGTARTIGNPDAGIASAIQHRRFYRFDGDLDFSLLGHHHVRAGLDHEDLDVTVRGEVTGGASWTYYKAGEKNRYAPRGTEFAAGRVYTNNGRFRTVNQAFYVEDSWSMLHDRVTLRLGLRDDRFENRNVAGKTFYTSGDQFGPRIGLTVDPFGDKRTKLYATFSRFFLPIPTNTNARLAGAELDYTRCYALAGVNADGTPILGDPLAFSGARADCPGSTARNCRLIGDGSPKPTEAVVSQSLKPQSVDEFIVGAEHRLDQHLRLGLYATYRTLNRSLEDAAIDLAVLRYCTRNGIEGCDDIWSGFHQYVLLNPGSDARITLSNPIAGESGLRTVDFSAGDLGYPKAKRTYFGVTATLDRDWDGRFELHGSYVWSKNKGNIEGGVKSDNGQTDSGLTEDFDQPGLTNGSYGYLPNDRRHVFKLYGAYQLLPKFRLGFDFSASSPRRFGCIGLVPDEVDPFANAYGAAGRYCRLANGQLDAKNPVVLVPRATAFKSDWVTRLDASLTFLPRPKNEDLAVQISVFNLFNQHAVVTRSEYGSDGSGEPTRTYRLPTEYQSPRSARLTVRLGF</sequence>
<dbReference type="InterPro" id="IPR013784">
    <property type="entry name" value="Carb-bd-like_fold"/>
</dbReference>
<evidence type="ECO:0000256" key="2">
    <source>
        <dbReference type="ARBA" id="ARBA00023136"/>
    </source>
</evidence>
<proteinExistence type="predicted"/>
<evidence type="ECO:0000256" key="1">
    <source>
        <dbReference type="ARBA" id="ARBA00004442"/>
    </source>
</evidence>
<dbReference type="Gene3D" id="2.60.40.1120">
    <property type="entry name" value="Carboxypeptidase-like, regulatory domain"/>
    <property type="match status" value="1"/>
</dbReference>
<comment type="subcellular location">
    <subcellularLocation>
        <location evidence="1">Cell outer membrane</location>
    </subcellularLocation>
</comment>
<keyword evidence="2" id="KW-0472">Membrane</keyword>
<dbReference type="SUPFAM" id="SSF49452">
    <property type="entry name" value="Starch-binding domain-like"/>
    <property type="match status" value="1"/>
</dbReference>
<dbReference type="Pfam" id="PF07715">
    <property type="entry name" value="Plug"/>
    <property type="match status" value="1"/>
</dbReference>
<evidence type="ECO:0000313" key="5">
    <source>
        <dbReference type="EMBL" id="USI72986.1"/>
    </source>
</evidence>